<dbReference type="InterPro" id="IPR020084">
    <property type="entry name" value="NUDIX_hydrolase_CS"/>
</dbReference>
<dbReference type="Gene3D" id="3.90.79.10">
    <property type="entry name" value="Nucleoside Triphosphate Pyrophosphohydrolase"/>
    <property type="match status" value="1"/>
</dbReference>
<dbReference type="Pfam" id="PF00293">
    <property type="entry name" value="NUDIX"/>
    <property type="match status" value="1"/>
</dbReference>
<dbReference type="GO" id="GO:0044716">
    <property type="term" value="F:8-oxo-GDP phosphatase activity"/>
    <property type="evidence" value="ECO:0007669"/>
    <property type="project" value="TreeGrafter"/>
</dbReference>
<organism evidence="4 5">
    <name type="scientific">Aromia moschata</name>
    <dbReference type="NCBI Taxonomy" id="1265417"/>
    <lineage>
        <taxon>Eukaryota</taxon>
        <taxon>Metazoa</taxon>
        <taxon>Ecdysozoa</taxon>
        <taxon>Arthropoda</taxon>
        <taxon>Hexapoda</taxon>
        <taxon>Insecta</taxon>
        <taxon>Pterygota</taxon>
        <taxon>Neoptera</taxon>
        <taxon>Endopterygota</taxon>
        <taxon>Coleoptera</taxon>
        <taxon>Polyphaga</taxon>
        <taxon>Cucujiformia</taxon>
        <taxon>Chrysomeloidea</taxon>
        <taxon>Cerambycidae</taxon>
        <taxon>Cerambycinae</taxon>
        <taxon>Callichromatini</taxon>
        <taxon>Aromia</taxon>
    </lineage>
</organism>
<comment type="similarity">
    <text evidence="2">Belongs to the Nudix hydrolase family.</text>
</comment>
<keyword evidence="1 2" id="KW-0378">Hydrolase</keyword>
<dbReference type="Proteomes" id="UP001162162">
    <property type="component" value="Unassembled WGS sequence"/>
</dbReference>
<sequence length="182" mass="20095">MPDSVEQNIQKVLMGLPLDGDEANICDYSLDEINHTLESEGTQPSVDSEFKLIVGETVTYIVACVVINEYGEVLMMQEAKKSCAGKWYLPAGRIEKGENIIAAAEREVLEETGLKIECTTLLLVESAKGLWLRFVLTGRVIGGSLKTPSEADKESLQAKWIANLDELELRAGDIMHLIERAK</sequence>
<dbReference type="GO" id="GO:0044715">
    <property type="term" value="F:8-oxo-dGDP phosphatase activity"/>
    <property type="evidence" value="ECO:0007669"/>
    <property type="project" value="TreeGrafter"/>
</dbReference>
<evidence type="ECO:0000256" key="2">
    <source>
        <dbReference type="RuleBase" id="RU003476"/>
    </source>
</evidence>
<keyword evidence="5" id="KW-1185">Reference proteome</keyword>
<dbReference type="PROSITE" id="PS51462">
    <property type="entry name" value="NUDIX"/>
    <property type="match status" value="1"/>
</dbReference>
<dbReference type="PANTHER" id="PTHR22769">
    <property type="entry name" value="MUTT/NUDIX HYDROLASE"/>
    <property type="match status" value="1"/>
</dbReference>
<reference evidence="4" key="1">
    <citation type="journal article" date="2023" name="Insect Mol. Biol.">
        <title>Genome sequencing provides insights into the evolution of gene families encoding plant cell wall-degrading enzymes in longhorned beetles.</title>
        <authorList>
            <person name="Shin N.R."/>
            <person name="Okamura Y."/>
            <person name="Kirsch R."/>
            <person name="Pauchet Y."/>
        </authorList>
    </citation>
    <scope>NUCLEOTIDE SEQUENCE</scope>
    <source>
        <strain evidence="4">AMC_N1</strain>
    </source>
</reference>
<accession>A0AAV8ZE79</accession>
<dbReference type="InterPro" id="IPR020476">
    <property type="entry name" value="Nudix_hydrolase"/>
</dbReference>
<dbReference type="SUPFAM" id="SSF55811">
    <property type="entry name" value="Nudix"/>
    <property type="match status" value="1"/>
</dbReference>
<dbReference type="PRINTS" id="PR00502">
    <property type="entry name" value="NUDIXFAMILY"/>
</dbReference>
<dbReference type="PANTHER" id="PTHR22769:SF56">
    <property type="entry name" value="8-OXO-DGDP PHOSPHATASE NUDT18"/>
    <property type="match status" value="1"/>
</dbReference>
<dbReference type="PROSITE" id="PS00893">
    <property type="entry name" value="NUDIX_BOX"/>
    <property type="match status" value="1"/>
</dbReference>
<evidence type="ECO:0000313" key="4">
    <source>
        <dbReference type="EMBL" id="KAJ8961486.1"/>
    </source>
</evidence>
<evidence type="ECO:0000313" key="5">
    <source>
        <dbReference type="Proteomes" id="UP001162162"/>
    </source>
</evidence>
<dbReference type="InterPro" id="IPR000086">
    <property type="entry name" value="NUDIX_hydrolase_dom"/>
</dbReference>
<evidence type="ECO:0000259" key="3">
    <source>
        <dbReference type="PROSITE" id="PS51462"/>
    </source>
</evidence>
<comment type="caution">
    <text evidence="4">The sequence shown here is derived from an EMBL/GenBank/DDBJ whole genome shotgun (WGS) entry which is preliminary data.</text>
</comment>
<protein>
    <recommendedName>
        <fullName evidence="3">Nudix hydrolase domain-containing protein</fullName>
    </recommendedName>
</protein>
<name>A0AAV8ZE79_9CUCU</name>
<proteinExistence type="inferred from homology"/>
<evidence type="ECO:0000256" key="1">
    <source>
        <dbReference type="ARBA" id="ARBA00022801"/>
    </source>
</evidence>
<gene>
    <name evidence="4" type="ORF">NQ318_014734</name>
</gene>
<feature type="domain" description="Nudix hydrolase" evidence="3">
    <location>
        <begin position="57"/>
        <end position="182"/>
    </location>
</feature>
<dbReference type="EMBL" id="JAPWTK010000005">
    <property type="protein sequence ID" value="KAJ8961486.1"/>
    <property type="molecule type" value="Genomic_DNA"/>
</dbReference>
<dbReference type="AlphaFoldDB" id="A0AAV8ZE79"/>
<dbReference type="InterPro" id="IPR015797">
    <property type="entry name" value="NUDIX_hydrolase-like_dom_sf"/>
</dbReference>